<keyword evidence="2" id="KW-1185">Reference proteome</keyword>
<evidence type="ECO:0000313" key="1">
    <source>
        <dbReference type="EMBL" id="KAK1858260.1"/>
    </source>
</evidence>
<name>A0ACC3BKI1_PYRYE</name>
<organism evidence="1 2">
    <name type="scientific">Pyropia yezoensis</name>
    <name type="common">Susabi-nori</name>
    <name type="synonym">Porphyra yezoensis</name>
    <dbReference type="NCBI Taxonomy" id="2788"/>
    <lineage>
        <taxon>Eukaryota</taxon>
        <taxon>Rhodophyta</taxon>
        <taxon>Bangiophyceae</taxon>
        <taxon>Bangiales</taxon>
        <taxon>Bangiaceae</taxon>
        <taxon>Pyropia</taxon>
    </lineage>
</organism>
<accession>A0ACC3BKI1</accession>
<reference evidence="1" key="1">
    <citation type="submission" date="2019-11" db="EMBL/GenBank/DDBJ databases">
        <title>Nori genome reveals adaptations in red seaweeds to the harsh intertidal environment.</title>
        <authorList>
            <person name="Wang D."/>
            <person name="Mao Y."/>
        </authorList>
    </citation>
    <scope>NUCLEOTIDE SEQUENCE</scope>
    <source>
        <tissue evidence="1">Gametophyte</tissue>
    </source>
</reference>
<evidence type="ECO:0000313" key="2">
    <source>
        <dbReference type="Proteomes" id="UP000798662"/>
    </source>
</evidence>
<dbReference type="EMBL" id="CM020618">
    <property type="protein sequence ID" value="KAK1858260.1"/>
    <property type="molecule type" value="Genomic_DNA"/>
</dbReference>
<dbReference type="Proteomes" id="UP000798662">
    <property type="component" value="Chromosome 1"/>
</dbReference>
<sequence length="393" mass="41979">MAGSSFSSTTARVVAVLALTVAVAATLPTTTGAYKPPAGGSCKCARTSSAGACIVLLRYKKGSTTEGTCKAGGDVCEAPWECTDAGPTHVCLSQVVTSTLQCKEGTGGKRCPCVRSKVDDVTLVPTQLLPDGRSGGKGPLPPPQKPSCKAKGAIISVEGKPWQCVRSMDIKERTAAQAYDYRNARNNGWKTQDDYVNMNFLRDSASRLYMCVTYGSFKKSDLPEMKRAASSFLTSSTPNRFYFQDDVPSKTKAGEPKGDSYTPANGSPAHQLSASHEWNDVKTDGYCVDVAAEMVVDFSGLTYVKGLALGMGSVKAYPETGKWAFWDMDTKERTKSLAYDSAGRLYPAKMQAKKWTGAGSPPANCVHRVTVTATCNCKNWENKALKAARAAKA</sequence>
<protein>
    <submittedName>
        <fullName evidence="1">Uncharacterized protein</fullName>
    </submittedName>
</protein>
<comment type="caution">
    <text evidence="1">The sequence shown here is derived from an EMBL/GenBank/DDBJ whole genome shotgun (WGS) entry which is preliminary data.</text>
</comment>
<gene>
    <name evidence="1" type="ORF">I4F81_000870</name>
</gene>
<proteinExistence type="predicted"/>